<evidence type="ECO:0000313" key="2">
    <source>
        <dbReference type="Proteomes" id="UP000613030"/>
    </source>
</evidence>
<gene>
    <name evidence="1" type="ORF">JI741_13845</name>
</gene>
<accession>A0ABS1KS47</accession>
<reference evidence="1 2" key="1">
    <citation type="submission" date="2021-01" db="EMBL/GenBank/DDBJ databases">
        <title>Chryseolinea sp. Jin1 Genome sequencing and assembly.</title>
        <authorList>
            <person name="Kim I."/>
        </authorList>
    </citation>
    <scope>NUCLEOTIDE SEQUENCE [LARGE SCALE GENOMIC DNA]</scope>
    <source>
        <strain evidence="1 2">Jin1</strain>
    </source>
</reference>
<dbReference type="InterPro" id="IPR036390">
    <property type="entry name" value="WH_DNA-bd_sf"/>
</dbReference>
<dbReference type="SUPFAM" id="SSF46785">
    <property type="entry name" value="Winged helix' DNA-binding domain"/>
    <property type="match status" value="1"/>
</dbReference>
<sequence>MDSRILDYLKEPMVKKIFRKILSYRLLSFYQLQEIGIETTEIKMILRELEQRGLIQRQGARYSDFSIIDKYYPTKVGLDAERQAEFAR</sequence>
<proteinExistence type="predicted"/>
<keyword evidence="2" id="KW-1185">Reference proteome</keyword>
<dbReference type="RefSeq" id="WP_202010405.1">
    <property type="nucleotide sequence ID" value="NZ_JAERRB010000004.1"/>
</dbReference>
<name>A0ABS1KS47_9BACT</name>
<dbReference type="Proteomes" id="UP000613030">
    <property type="component" value="Unassembled WGS sequence"/>
</dbReference>
<dbReference type="EMBL" id="JAERRB010000004">
    <property type="protein sequence ID" value="MBL0742308.1"/>
    <property type="molecule type" value="Genomic_DNA"/>
</dbReference>
<organism evidence="1 2">
    <name type="scientific">Chryseolinea lacunae</name>
    <dbReference type="NCBI Taxonomy" id="2801331"/>
    <lineage>
        <taxon>Bacteria</taxon>
        <taxon>Pseudomonadati</taxon>
        <taxon>Bacteroidota</taxon>
        <taxon>Cytophagia</taxon>
        <taxon>Cytophagales</taxon>
        <taxon>Fulvivirgaceae</taxon>
        <taxon>Chryseolinea</taxon>
    </lineage>
</organism>
<protein>
    <recommendedName>
        <fullName evidence="3">ArsR family transcriptional regulator</fullName>
    </recommendedName>
</protein>
<evidence type="ECO:0008006" key="3">
    <source>
        <dbReference type="Google" id="ProtNLM"/>
    </source>
</evidence>
<comment type="caution">
    <text evidence="1">The sequence shown here is derived from an EMBL/GenBank/DDBJ whole genome shotgun (WGS) entry which is preliminary data.</text>
</comment>
<evidence type="ECO:0000313" key="1">
    <source>
        <dbReference type="EMBL" id="MBL0742308.1"/>
    </source>
</evidence>